<dbReference type="AlphaFoldDB" id="A0A517NA40"/>
<dbReference type="Proteomes" id="UP000318538">
    <property type="component" value="Chromosome"/>
</dbReference>
<evidence type="ECO:0000256" key="2">
    <source>
        <dbReference type="ARBA" id="ARBA00022801"/>
    </source>
</evidence>
<organism evidence="4 5">
    <name type="scientific">Rubripirellula lacrimiformis</name>
    <dbReference type="NCBI Taxonomy" id="1930273"/>
    <lineage>
        <taxon>Bacteria</taxon>
        <taxon>Pseudomonadati</taxon>
        <taxon>Planctomycetota</taxon>
        <taxon>Planctomycetia</taxon>
        <taxon>Pirellulales</taxon>
        <taxon>Pirellulaceae</taxon>
        <taxon>Rubripirellula</taxon>
    </lineage>
</organism>
<evidence type="ECO:0000259" key="3">
    <source>
        <dbReference type="PROSITE" id="PS51462"/>
    </source>
</evidence>
<dbReference type="InterPro" id="IPR015797">
    <property type="entry name" value="NUDIX_hydrolase-like_dom_sf"/>
</dbReference>
<keyword evidence="2" id="KW-0378">Hydrolase</keyword>
<dbReference type="OrthoDB" id="65827at2"/>
<dbReference type="RefSeq" id="WP_145169553.1">
    <property type="nucleotide sequence ID" value="NZ_CP036525.1"/>
</dbReference>
<comment type="cofactor">
    <cofactor evidence="1">
        <name>Mg(2+)</name>
        <dbReference type="ChEBI" id="CHEBI:18420"/>
    </cofactor>
</comment>
<dbReference type="SUPFAM" id="SSF55811">
    <property type="entry name" value="Nudix"/>
    <property type="match status" value="1"/>
</dbReference>
<evidence type="ECO:0000313" key="5">
    <source>
        <dbReference type="Proteomes" id="UP000318538"/>
    </source>
</evidence>
<dbReference type="PANTHER" id="PTHR43046:SF14">
    <property type="entry name" value="MUTT_NUDIX FAMILY PROTEIN"/>
    <property type="match status" value="1"/>
</dbReference>
<gene>
    <name evidence="4" type="ORF">K227x_23910</name>
</gene>
<sequence>MNDQIADFCPQKRNAVRAVILRDNMLLVQRKVNRGGNVRLTLPGGGSKTGETLQQSLHRECKEEIGADIEVHRLMHVADYFKKRRTNPPTVRHQIEFVFRCSVSDTYIASNGIRPDKNQQDVLWLDLDSQMVDLLWPDSWQRILQDDFAKAPVYLGLIDSR</sequence>
<reference evidence="4 5" key="1">
    <citation type="submission" date="2019-02" db="EMBL/GenBank/DDBJ databases">
        <title>Deep-cultivation of Planctomycetes and their phenomic and genomic characterization uncovers novel biology.</title>
        <authorList>
            <person name="Wiegand S."/>
            <person name="Jogler M."/>
            <person name="Boedeker C."/>
            <person name="Pinto D."/>
            <person name="Vollmers J."/>
            <person name="Rivas-Marin E."/>
            <person name="Kohn T."/>
            <person name="Peeters S.H."/>
            <person name="Heuer A."/>
            <person name="Rast P."/>
            <person name="Oberbeckmann S."/>
            <person name="Bunk B."/>
            <person name="Jeske O."/>
            <person name="Meyerdierks A."/>
            <person name="Storesund J.E."/>
            <person name="Kallscheuer N."/>
            <person name="Luecker S."/>
            <person name="Lage O.M."/>
            <person name="Pohl T."/>
            <person name="Merkel B.J."/>
            <person name="Hornburger P."/>
            <person name="Mueller R.-W."/>
            <person name="Bruemmer F."/>
            <person name="Labrenz M."/>
            <person name="Spormann A.M."/>
            <person name="Op den Camp H."/>
            <person name="Overmann J."/>
            <person name="Amann R."/>
            <person name="Jetten M.S.M."/>
            <person name="Mascher T."/>
            <person name="Medema M.H."/>
            <person name="Devos D.P."/>
            <person name="Kaster A.-K."/>
            <person name="Ovreas L."/>
            <person name="Rohde M."/>
            <person name="Galperin M.Y."/>
            <person name="Jogler C."/>
        </authorList>
    </citation>
    <scope>NUCLEOTIDE SEQUENCE [LARGE SCALE GENOMIC DNA]</scope>
    <source>
        <strain evidence="4 5">K22_7</strain>
    </source>
</reference>
<dbReference type="Pfam" id="PF00293">
    <property type="entry name" value="NUDIX"/>
    <property type="match status" value="1"/>
</dbReference>
<dbReference type="KEGG" id="rlc:K227x_23910"/>
<evidence type="ECO:0000256" key="1">
    <source>
        <dbReference type="ARBA" id="ARBA00001946"/>
    </source>
</evidence>
<dbReference type="InterPro" id="IPR000086">
    <property type="entry name" value="NUDIX_hydrolase_dom"/>
</dbReference>
<keyword evidence="5" id="KW-1185">Reference proteome</keyword>
<name>A0A517NA40_9BACT</name>
<protein>
    <recommendedName>
        <fullName evidence="3">Nudix hydrolase domain-containing protein</fullName>
    </recommendedName>
</protein>
<dbReference type="PANTHER" id="PTHR43046">
    <property type="entry name" value="GDP-MANNOSE MANNOSYL HYDROLASE"/>
    <property type="match status" value="1"/>
</dbReference>
<evidence type="ECO:0000313" key="4">
    <source>
        <dbReference type="EMBL" id="QDT04005.1"/>
    </source>
</evidence>
<dbReference type="GO" id="GO:0016787">
    <property type="term" value="F:hydrolase activity"/>
    <property type="evidence" value="ECO:0007669"/>
    <property type="project" value="UniProtKB-KW"/>
</dbReference>
<dbReference type="Gene3D" id="3.90.79.10">
    <property type="entry name" value="Nucleoside Triphosphate Pyrophosphohydrolase"/>
    <property type="match status" value="1"/>
</dbReference>
<dbReference type="PROSITE" id="PS51462">
    <property type="entry name" value="NUDIX"/>
    <property type="match status" value="1"/>
</dbReference>
<dbReference type="EMBL" id="CP036525">
    <property type="protein sequence ID" value="QDT04005.1"/>
    <property type="molecule type" value="Genomic_DNA"/>
</dbReference>
<accession>A0A517NA40</accession>
<proteinExistence type="predicted"/>
<feature type="domain" description="Nudix hydrolase" evidence="3">
    <location>
        <begin position="11"/>
        <end position="150"/>
    </location>
</feature>